<evidence type="ECO:0000313" key="6">
    <source>
        <dbReference type="EMBL" id="KAB2622574.1"/>
    </source>
</evidence>
<keyword evidence="7" id="KW-1185">Reference proteome</keyword>
<dbReference type="GO" id="GO:0016020">
    <property type="term" value="C:membrane"/>
    <property type="evidence" value="ECO:0007669"/>
    <property type="project" value="UniProtKB-SubCell"/>
</dbReference>
<reference evidence="7" key="2">
    <citation type="submission" date="2019-10" db="EMBL/GenBank/DDBJ databases">
        <title>A de novo genome assembly of a pear dwarfing rootstock.</title>
        <authorList>
            <person name="Wang F."/>
            <person name="Wang J."/>
            <person name="Li S."/>
            <person name="Zhang Y."/>
            <person name="Fang M."/>
            <person name="Ma L."/>
            <person name="Zhao Y."/>
            <person name="Jiang S."/>
        </authorList>
    </citation>
    <scope>NUCLEOTIDE SEQUENCE [LARGE SCALE GENOMIC DNA]</scope>
</reference>
<comment type="subcellular location">
    <subcellularLocation>
        <location evidence="1">Membrane</location>
        <topology evidence="1">Multi-pass membrane protein</topology>
    </subcellularLocation>
</comment>
<dbReference type="EMBL" id="SMOL01000231">
    <property type="protein sequence ID" value="KAB2622574.1"/>
    <property type="molecule type" value="Genomic_DNA"/>
</dbReference>
<evidence type="ECO:0000256" key="3">
    <source>
        <dbReference type="ARBA" id="ARBA00022989"/>
    </source>
</evidence>
<reference evidence="6 7" key="3">
    <citation type="submission" date="2019-11" db="EMBL/GenBank/DDBJ databases">
        <title>A de novo genome assembly of a pear dwarfing rootstock.</title>
        <authorList>
            <person name="Wang F."/>
            <person name="Wang J."/>
            <person name="Li S."/>
            <person name="Zhang Y."/>
            <person name="Fang M."/>
            <person name="Ma L."/>
            <person name="Zhao Y."/>
            <person name="Jiang S."/>
        </authorList>
    </citation>
    <scope>NUCLEOTIDE SEQUENCE [LARGE SCALE GENOMIC DNA]</scope>
    <source>
        <strain evidence="6">S2</strain>
        <tissue evidence="6">Leaf</tissue>
    </source>
</reference>
<organism evidence="6 7">
    <name type="scientific">Pyrus ussuriensis x Pyrus communis</name>
    <dbReference type="NCBI Taxonomy" id="2448454"/>
    <lineage>
        <taxon>Eukaryota</taxon>
        <taxon>Viridiplantae</taxon>
        <taxon>Streptophyta</taxon>
        <taxon>Embryophyta</taxon>
        <taxon>Tracheophyta</taxon>
        <taxon>Spermatophyta</taxon>
        <taxon>Magnoliopsida</taxon>
        <taxon>eudicotyledons</taxon>
        <taxon>Gunneridae</taxon>
        <taxon>Pentapetalae</taxon>
        <taxon>rosids</taxon>
        <taxon>fabids</taxon>
        <taxon>Rosales</taxon>
        <taxon>Rosaceae</taxon>
        <taxon>Amygdaloideae</taxon>
        <taxon>Maleae</taxon>
        <taxon>Pyrus</taxon>
    </lineage>
</organism>
<comment type="caution">
    <text evidence="6">The sequence shown here is derived from an EMBL/GenBank/DDBJ whole genome shotgun (WGS) entry which is preliminary data.</text>
</comment>
<dbReference type="SUPFAM" id="SSF81338">
    <property type="entry name" value="Aquaporin-like"/>
    <property type="match status" value="1"/>
</dbReference>
<sequence length="54" mass="5889">MNSVRTLGPAVATNNYKTIWVYVYLTATFLGALFGAGTYTAIKLPEDGDFTLQI</sequence>
<feature type="transmembrane region" description="Helical" evidence="5">
    <location>
        <begin position="20"/>
        <end position="42"/>
    </location>
</feature>
<dbReference type="InterPro" id="IPR023271">
    <property type="entry name" value="Aquaporin-like"/>
</dbReference>
<dbReference type="OrthoDB" id="3222at2759"/>
<accession>A0A5N5HHA4</accession>
<dbReference type="PANTHER" id="PTHR45724:SF19">
    <property type="entry name" value="AQUAPORIN NIP6-1"/>
    <property type="match status" value="1"/>
</dbReference>
<dbReference type="Proteomes" id="UP000327157">
    <property type="component" value="Chromosome 4"/>
</dbReference>
<keyword evidence="4 5" id="KW-0472">Membrane</keyword>
<evidence type="ECO:0000256" key="2">
    <source>
        <dbReference type="ARBA" id="ARBA00022692"/>
    </source>
</evidence>
<dbReference type="Gene3D" id="1.20.1080.10">
    <property type="entry name" value="Glycerol uptake facilitator protein"/>
    <property type="match status" value="1"/>
</dbReference>
<protein>
    <submittedName>
        <fullName evidence="6">Uncharacterized protein</fullName>
    </submittedName>
</protein>
<dbReference type="InterPro" id="IPR034294">
    <property type="entry name" value="Aquaporin_transptr"/>
</dbReference>
<evidence type="ECO:0000256" key="1">
    <source>
        <dbReference type="ARBA" id="ARBA00004141"/>
    </source>
</evidence>
<dbReference type="AlphaFoldDB" id="A0A5N5HHA4"/>
<dbReference type="PANTHER" id="PTHR45724">
    <property type="entry name" value="AQUAPORIN NIP2-1"/>
    <property type="match status" value="1"/>
</dbReference>
<name>A0A5N5HHA4_9ROSA</name>
<keyword evidence="3 5" id="KW-1133">Transmembrane helix</keyword>
<evidence type="ECO:0000256" key="4">
    <source>
        <dbReference type="ARBA" id="ARBA00023136"/>
    </source>
</evidence>
<proteinExistence type="predicted"/>
<reference evidence="6 7" key="1">
    <citation type="submission" date="2019-09" db="EMBL/GenBank/DDBJ databases">
        <authorList>
            <person name="Ou C."/>
        </authorList>
    </citation>
    <scope>NUCLEOTIDE SEQUENCE [LARGE SCALE GENOMIC DNA]</scope>
    <source>
        <strain evidence="6">S2</strain>
        <tissue evidence="6">Leaf</tissue>
    </source>
</reference>
<evidence type="ECO:0000313" key="7">
    <source>
        <dbReference type="Proteomes" id="UP000327157"/>
    </source>
</evidence>
<evidence type="ECO:0000256" key="5">
    <source>
        <dbReference type="SAM" id="Phobius"/>
    </source>
</evidence>
<gene>
    <name evidence="6" type="ORF">D8674_024756</name>
</gene>
<keyword evidence="2 5" id="KW-0812">Transmembrane</keyword>